<dbReference type="Gene3D" id="1.10.260.40">
    <property type="entry name" value="lambda repressor-like DNA-binding domains"/>
    <property type="match status" value="1"/>
</dbReference>
<keyword evidence="3" id="KW-1185">Reference proteome</keyword>
<feature type="domain" description="HTH cro/C1-type" evidence="1">
    <location>
        <begin position="13"/>
        <end position="66"/>
    </location>
</feature>
<dbReference type="SUPFAM" id="SSF47413">
    <property type="entry name" value="lambda repressor-like DNA-binding domains"/>
    <property type="match status" value="1"/>
</dbReference>
<dbReference type="CDD" id="cd00093">
    <property type="entry name" value="HTH_XRE"/>
    <property type="match status" value="1"/>
</dbReference>
<dbReference type="Proteomes" id="UP001248819">
    <property type="component" value="Unassembled WGS sequence"/>
</dbReference>
<organism evidence="2 3">
    <name type="scientific">Autumnicola edwardsiae</name>
    <dbReference type="NCBI Taxonomy" id="3075594"/>
    <lineage>
        <taxon>Bacteria</taxon>
        <taxon>Pseudomonadati</taxon>
        <taxon>Bacteroidota</taxon>
        <taxon>Flavobacteriia</taxon>
        <taxon>Flavobacteriales</taxon>
        <taxon>Flavobacteriaceae</taxon>
        <taxon>Autumnicola</taxon>
    </lineage>
</organism>
<dbReference type="EMBL" id="JAVRHP010000160">
    <property type="protein sequence ID" value="MDT0651696.1"/>
    <property type="molecule type" value="Genomic_DNA"/>
</dbReference>
<dbReference type="InterPro" id="IPR001387">
    <property type="entry name" value="Cro/C1-type_HTH"/>
</dbReference>
<accession>A0ABU3CZ90</accession>
<evidence type="ECO:0000313" key="3">
    <source>
        <dbReference type="Proteomes" id="UP001248819"/>
    </source>
</evidence>
<protein>
    <submittedName>
        <fullName evidence="2">Helix-turn-helix transcriptional regulator</fullName>
    </submittedName>
</protein>
<proteinExistence type="predicted"/>
<dbReference type="SMART" id="SM00530">
    <property type="entry name" value="HTH_XRE"/>
    <property type="match status" value="1"/>
</dbReference>
<evidence type="ECO:0000259" key="1">
    <source>
        <dbReference type="PROSITE" id="PS50943"/>
    </source>
</evidence>
<dbReference type="InterPro" id="IPR010982">
    <property type="entry name" value="Lambda_DNA-bd_dom_sf"/>
</dbReference>
<comment type="caution">
    <text evidence="2">The sequence shown here is derived from an EMBL/GenBank/DDBJ whole genome shotgun (WGS) entry which is preliminary data.</text>
</comment>
<dbReference type="Pfam" id="PF01381">
    <property type="entry name" value="HTH_3"/>
    <property type="match status" value="1"/>
</dbReference>
<evidence type="ECO:0000313" key="2">
    <source>
        <dbReference type="EMBL" id="MDT0651696.1"/>
    </source>
</evidence>
<dbReference type="RefSeq" id="WP_311485789.1">
    <property type="nucleotide sequence ID" value="NZ_JAVRHP010000160.1"/>
</dbReference>
<gene>
    <name evidence="2" type="ORF">RM529_16220</name>
</gene>
<sequence>MSTTATPHIGRKISRIRELRGMKQEALALELGVSQQTVSHLEQSETIEDEKLHKVAKVLGVTPDAIKNFNEEMAINFFNSFQDSSEGTFNNHCTFNPLDKLMESVEENKKLYERLLAAEKEKVTYLEKLLDKN</sequence>
<name>A0ABU3CZ90_9FLAO</name>
<dbReference type="PROSITE" id="PS50943">
    <property type="entry name" value="HTH_CROC1"/>
    <property type="match status" value="1"/>
</dbReference>
<reference evidence="2 3" key="1">
    <citation type="submission" date="2023-09" db="EMBL/GenBank/DDBJ databases">
        <authorList>
            <person name="Rey-Velasco X."/>
        </authorList>
    </citation>
    <scope>NUCLEOTIDE SEQUENCE [LARGE SCALE GENOMIC DNA]</scope>
    <source>
        <strain evidence="2 3">F297</strain>
    </source>
</reference>